<accession>A0A8J2KSP8</accession>
<keyword evidence="1" id="KW-0472">Membrane</keyword>
<sequence length="290" mass="31431">MPRLFSVKLFPLFLLTLLGSLADSGNSQSAENEGSNEGLLKGIFSPKWPAWENDKGSIILPILSNPGGSKDEEKRSTEEEPSIFSQAALAFSNFAETGINQLKNQTVAQGLNSYVQNLTQRSSMAGKDAFKIVGNTLDTFHDVAFPTQNTTLLEGFSNVVKEVQATNQELGGFEQVQNFATGLGDQAKKLVGIDVDASPEKSTTGVHREIKTLFGLTTPEPESSELGTTWIIIIAGIAIVSVIIIVGTIYIVLQRKKKSSKQAQVELQSAGLNKDEAFREQLNTLLKQDV</sequence>
<reference evidence="3" key="1">
    <citation type="submission" date="2021-06" db="EMBL/GenBank/DDBJ databases">
        <authorList>
            <person name="Hodson N. C."/>
            <person name="Mongue J. A."/>
            <person name="Jaron S. K."/>
        </authorList>
    </citation>
    <scope>NUCLEOTIDE SEQUENCE</scope>
</reference>
<feature type="transmembrane region" description="Helical" evidence="1">
    <location>
        <begin position="230"/>
        <end position="253"/>
    </location>
</feature>
<dbReference type="AlphaFoldDB" id="A0A8J2KSP8"/>
<name>A0A8J2KSP8_9HEXA</name>
<organism evidence="3 4">
    <name type="scientific">Allacma fusca</name>
    <dbReference type="NCBI Taxonomy" id="39272"/>
    <lineage>
        <taxon>Eukaryota</taxon>
        <taxon>Metazoa</taxon>
        <taxon>Ecdysozoa</taxon>
        <taxon>Arthropoda</taxon>
        <taxon>Hexapoda</taxon>
        <taxon>Collembola</taxon>
        <taxon>Symphypleona</taxon>
        <taxon>Sminthuridae</taxon>
        <taxon>Allacma</taxon>
    </lineage>
</organism>
<keyword evidence="2" id="KW-0732">Signal</keyword>
<evidence type="ECO:0000256" key="2">
    <source>
        <dbReference type="SAM" id="SignalP"/>
    </source>
</evidence>
<dbReference type="EMBL" id="CAJVCH010417418">
    <property type="protein sequence ID" value="CAG7818304.1"/>
    <property type="molecule type" value="Genomic_DNA"/>
</dbReference>
<proteinExistence type="predicted"/>
<evidence type="ECO:0000313" key="4">
    <source>
        <dbReference type="Proteomes" id="UP000708208"/>
    </source>
</evidence>
<dbReference type="Proteomes" id="UP000708208">
    <property type="component" value="Unassembled WGS sequence"/>
</dbReference>
<comment type="caution">
    <text evidence="3">The sequence shown here is derived from an EMBL/GenBank/DDBJ whole genome shotgun (WGS) entry which is preliminary data.</text>
</comment>
<evidence type="ECO:0000313" key="3">
    <source>
        <dbReference type="EMBL" id="CAG7818304.1"/>
    </source>
</evidence>
<gene>
    <name evidence="3" type="ORF">AFUS01_LOCUS28817</name>
</gene>
<keyword evidence="1" id="KW-1133">Transmembrane helix</keyword>
<feature type="chain" id="PRO_5035323205" evidence="2">
    <location>
        <begin position="23"/>
        <end position="290"/>
    </location>
</feature>
<keyword evidence="4" id="KW-1185">Reference proteome</keyword>
<keyword evidence="1" id="KW-0812">Transmembrane</keyword>
<evidence type="ECO:0000256" key="1">
    <source>
        <dbReference type="SAM" id="Phobius"/>
    </source>
</evidence>
<protein>
    <submittedName>
        <fullName evidence="3">Uncharacterized protein</fullName>
    </submittedName>
</protein>
<feature type="signal peptide" evidence="2">
    <location>
        <begin position="1"/>
        <end position="22"/>
    </location>
</feature>